<evidence type="ECO:0000313" key="2">
    <source>
        <dbReference type="EMBL" id="ADO59404.1"/>
    </source>
</evidence>
<dbReference type="AlphaFoldDB" id="E3EJN3"/>
<dbReference type="KEGG" id="ppm:PPSC2_28035"/>
<dbReference type="InterPro" id="IPR002792">
    <property type="entry name" value="TRAM_dom"/>
</dbReference>
<protein>
    <recommendedName>
        <fullName evidence="1">TRAM domain-containing protein</fullName>
    </recommendedName>
</protein>
<evidence type="ECO:0000313" key="3">
    <source>
        <dbReference type="Proteomes" id="UP000006868"/>
    </source>
</evidence>
<dbReference type="Proteomes" id="UP000006868">
    <property type="component" value="Plasmid pSC2"/>
</dbReference>
<accession>E3EJN3</accession>
<keyword evidence="2" id="KW-0614">Plasmid</keyword>
<gene>
    <name evidence="2" type="ORF">PPSC2_28035</name>
</gene>
<name>E3EJN3_PAEPS</name>
<sequence length="411" mass="46955">MIIATVINGRSGELVGRVHNGEQTGKIVFLPKGHAYKSGDFMVIKKFVDKGKYIIAQVAYVAKPEKRLFCNNGDFFRNFAIEGVETDIIKREHLASTSSIIYLLEQAIKKNPDRSVESVWEDIQSSSSDGVCEVLDFMKPILKEQLYIRAERKALKELESRAFRAKALEIFENAIKEAVNQEQVIPDFLLEQLKASAVGSYIERTNLFEVWLDNLSFSMTIQKGSYRFELRDHLPILMLADKIEEVEIDERDHHKIAITLIGGLKLKINEAETIYKLARHTRHPVLVSVALDISNSRKQVLMESENYKLYQGYKSGNPKVAHNSSYKTRNEYISESADGYRPSGYLKTTGLIHTFHTTFSDGMEDFELFENEAPEDFVAYRLNSLKGAVIRRAKELLLFDMSPEEFADTIF</sequence>
<dbReference type="HOGENOM" id="CLU_668772_0_0_9"/>
<feature type="domain" description="TRAM" evidence="1">
    <location>
        <begin position="1"/>
        <end position="60"/>
    </location>
</feature>
<organism evidence="2 3">
    <name type="scientific">Paenibacillus polymyxa (strain SC2)</name>
    <name type="common">Bacillus polymyxa</name>
    <dbReference type="NCBI Taxonomy" id="886882"/>
    <lineage>
        <taxon>Bacteria</taxon>
        <taxon>Bacillati</taxon>
        <taxon>Bacillota</taxon>
        <taxon>Bacilli</taxon>
        <taxon>Bacillales</taxon>
        <taxon>Paenibacillaceae</taxon>
        <taxon>Paenibacillus</taxon>
    </lineage>
</organism>
<dbReference type="PATRIC" id="fig|886882.15.peg.5942"/>
<dbReference type="RefSeq" id="WP_013385818.1">
    <property type="nucleotide sequence ID" value="NC_014628.2"/>
</dbReference>
<dbReference type="EMBL" id="CP002214">
    <property type="protein sequence ID" value="ADO59404.1"/>
    <property type="molecule type" value="Genomic_DNA"/>
</dbReference>
<reference evidence="2 3" key="1">
    <citation type="journal article" date="2011" name="J. Bacteriol.">
        <title>Complete genome sequence of Paenibacillus polymyxa SC2, a strain of plant growth-promoting Rhizobacterium with broad-spectrum antimicrobial activity.</title>
        <authorList>
            <person name="Ma M."/>
            <person name="Wang C."/>
            <person name="Ding Y."/>
            <person name="Li L."/>
            <person name="Shen D."/>
            <person name="Jiang X."/>
            <person name="Guan D."/>
            <person name="Cao F."/>
            <person name="Chen H."/>
            <person name="Feng R."/>
            <person name="Wang X."/>
            <person name="Ge Y."/>
            <person name="Yao L."/>
            <person name="Bing X."/>
            <person name="Yang X."/>
            <person name="Li J."/>
            <person name="Du B."/>
        </authorList>
    </citation>
    <scope>NUCLEOTIDE SEQUENCE [LARGE SCALE GENOMIC DNA]</scope>
    <source>
        <strain evidence="2 3">SC2</strain>
        <plasmid evidence="3">pSC2</plasmid>
    </source>
</reference>
<geneLocation type="plasmid" evidence="2 3">
    <name>pSC2</name>
</geneLocation>
<dbReference type="PROSITE" id="PS50926">
    <property type="entry name" value="TRAM"/>
    <property type="match status" value="1"/>
</dbReference>
<evidence type="ECO:0000259" key="1">
    <source>
        <dbReference type="PROSITE" id="PS50926"/>
    </source>
</evidence>
<proteinExistence type="predicted"/>